<dbReference type="InterPro" id="IPR050157">
    <property type="entry name" value="PSI_iron-sulfur_center"/>
</dbReference>
<accession>A0A3P3XKU6</accession>
<evidence type="ECO:0000259" key="5">
    <source>
        <dbReference type="PROSITE" id="PS51379"/>
    </source>
</evidence>
<sequence>MDATHADVALLRCEDYDRTKLDAIIAQAAEIAGFPDVRGATILVKPNVLNASPAAKAVTTHPEFVGAVIRFALSQGAKEVLVGDSPGWQPGALAAKTSGIYDAVKQNGGKWVDFREASPHAVNHGKRLRNIPLTTWLEHVDIVINLPKLKNHRLMTYTGAMKNLFGLIPGTAKSAMHMQYPGVMEFGEMLVDLALSIPRCFTFMDGIVAMQGEGPGSGTPYSLGIVLASQSIAKLDWIAARCVGYDPALIPYLADGLRRTLQSEAIIEPAISPLSVQDVSHEGFELLPYHSELGRKLGAIPNAMRAFAGSLIRLRPVFHTDKCIGCGACVQICPANALALDSKNKTHIVRIDDKLCITCFCCHEVCPAKAISIGRVPMRLWHRAKRS</sequence>
<dbReference type="AlphaFoldDB" id="A0A3P3XKU6"/>
<dbReference type="Pfam" id="PF04015">
    <property type="entry name" value="DUF362"/>
    <property type="match status" value="1"/>
</dbReference>
<evidence type="ECO:0000256" key="4">
    <source>
        <dbReference type="ARBA" id="ARBA00023014"/>
    </source>
</evidence>
<evidence type="ECO:0000313" key="6">
    <source>
        <dbReference type="EMBL" id="SLM15018.1"/>
    </source>
</evidence>
<dbReference type="InterPro" id="IPR007160">
    <property type="entry name" value="DUF362"/>
</dbReference>
<keyword evidence="3" id="KW-0408">Iron</keyword>
<evidence type="ECO:0000256" key="3">
    <source>
        <dbReference type="ARBA" id="ARBA00023004"/>
    </source>
</evidence>
<keyword evidence="4" id="KW-0411">Iron-sulfur</keyword>
<proteinExistence type="predicted"/>
<dbReference type="PANTHER" id="PTHR24960:SF79">
    <property type="entry name" value="PHOTOSYSTEM I IRON-SULFUR CENTER"/>
    <property type="match status" value="1"/>
</dbReference>
<dbReference type="Gene3D" id="3.30.70.20">
    <property type="match status" value="1"/>
</dbReference>
<organism evidence="6">
    <name type="scientific">uncultured spirochete</name>
    <dbReference type="NCBI Taxonomy" id="156406"/>
    <lineage>
        <taxon>Bacteria</taxon>
        <taxon>Pseudomonadati</taxon>
        <taxon>Spirochaetota</taxon>
        <taxon>Spirochaetia</taxon>
        <taxon>Spirochaetales</taxon>
        <taxon>environmental samples</taxon>
    </lineage>
</organism>
<dbReference type="SUPFAM" id="SSF54862">
    <property type="entry name" value="4Fe-4S ferredoxins"/>
    <property type="match status" value="1"/>
</dbReference>
<dbReference type="EMBL" id="FWDM01000032">
    <property type="protein sequence ID" value="SLM15018.1"/>
    <property type="molecule type" value="Genomic_DNA"/>
</dbReference>
<dbReference type="InterPro" id="IPR017900">
    <property type="entry name" value="4Fe4S_Fe_S_CS"/>
</dbReference>
<reference evidence="6" key="1">
    <citation type="submission" date="2017-02" db="EMBL/GenBank/DDBJ databases">
        <authorList>
            <person name="Regsiter A."/>
            <person name="William W."/>
        </authorList>
    </citation>
    <scope>NUCLEOTIDE SEQUENCE</scope>
    <source>
        <strain evidence="6">Bib</strain>
    </source>
</reference>
<dbReference type="Pfam" id="PF12838">
    <property type="entry name" value="Fer4_7"/>
    <property type="match status" value="1"/>
</dbReference>
<feature type="domain" description="4Fe-4S ferredoxin-type" evidence="5">
    <location>
        <begin position="314"/>
        <end position="343"/>
    </location>
</feature>
<dbReference type="InterPro" id="IPR017896">
    <property type="entry name" value="4Fe4S_Fe-S-bd"/>
</dbReference>
<name>A0A3P3XKU6_9SPIR</name>
<feature type="domain" description="4Fe-4S ferredoxin-type" evidence="5">
    <location>
        <begin position="347"/>
        <end position="376"/>
    </location>
</feature>
<dbReference type="GO" id="GO:0046872">
    <property type="term" value="F:metal ion binding"/>
    <property type="evidence" value="ECO:0007669"/>
    <property type="project" value="UniProtKB-KW"/>
</dbReference>
<dbReference type="GO" id="GO:0051539">
    <property type="term" value="F:4 iron, 4 sulfur cluster binding"/>
    <property type="evidence" value="ECO:0007669"/>
    <property type="project" value="UniProtKB-KW"/>
</dbReference>
<dbReference type="PANTHER" id="PTHR24960">
    <property type="entry name" value="PHOTOSYSTEM I IRON-SULFUR CENTER-RELATED"/>
    <property type="match status" value="1"/>
</dbReference>
<evidence type="ECO:0000256" key="1">
    <source>
        <dbReference type="ARBA" id="ARBA00022485"/>
    </source>
</evidence>
<keyword evidence="1" id="KW-0004">4Fe-4S</keyword>
<keyword evidence="2" id="KW-0479">Metal-binding</keyword>
<protein>
    <recommendedName>
        <fullName evidence="5">4Fe-4S ferredoxin-type domain-containing protein</fullName>
    </recommendedName>
</protein>
<gene>
    <name evidence="6" type="ORF">SPIROBIBN47_380033</name>
</gene>
<dbReference type="PROSITE" id="PS00198">
    <property type="entry name" value="4FE4S_FER_1"/>
    <property type="match status" value="2"/>
</dbReference>
<dbReference type="PROSITE" id="PS51379">
    <property type="entry name" value="4FE4S_FER_2"/>
    <property type="match status" value="2"/>
</dbReference>
<evidence type="ECO:0000256" key="2">
    <source>
        <dbReference type="ARBA" id="ARBA00022723"/>
    </source>
</evidence>